<name>A0AAD7B4G0_9AGAR</name>
<organism evidence="1 2">
    <name type="scientific">Roridomyces roridus</name>
    <dbReference type="NCBI Taxonomy" id="1738132"/>
    <lineage>
        <taxon>Eukaryota</taxon>
        <taxon>Fungi</taxon>
        <taxon>Dikarya</taxon>
        <taxon>Basidiomycota</taxon>
        <taxon>Agaricomycotina</taxon>
        <taxon>Agaricomycetes</taxon>
        <taxon>Agaricomycetidae</taxon>
        <taxon>Agaricales</taxon>
        <taxon>Marasmiineae</taxon>
        <taxon>Mycenaceae</taxon>
        <taxon>Roridomyces</taxon>
    </lineage>
</organism>
<dbReference type="AlphaFoldDB" id="A0AAD7B4G0"/>
<keyword evidence="2" id="KW-1185">Reference proteome</keyword>
<dbReference type="Proteomes" id="UP001221142">
    <property type="component" value="Unassembled WGS sequence"/>
</dbReference>
<evidence type="ECO:0000313" key="1">
    <source>
        <dbReference type="EMBL" id="KAJ7609530.1"/>
    </source>
</evidence>
<comment type="caution">
    <text evidence="1">The sequence shown here is derived from an EMBL/GenBank/DDBJ whole genome shotgun (WGS) entry which is preliminary data.</text>
</comment>
<accession>A0AAD7B4G0</accession>
<gene>
    <name evidence="1" type="ORF">FB45DRAFT_1066902</name>
</gene>
<sequence>MTSSALSSSTTATAKVLSLPELISPILDGLDSIVADLRTCALLNRSWSLPAQKLIFSTIFIQWGFESPPRLARLVSILDVSPHLADYISELHLALPTGLNPSDFERLSQFPFPLLRTLSLTCFDTRVSSACLPAMRRLLGKHGVTSVALACGFLHPDEYFDVWDGCSMNIRHLDLNFDPQPPPSFTPGSREQRVPIEVMDNLPLIVYYWSDPRCPFDLSTLRAVQLYGSFPRLPTKELADAARERVEVVSVQIPWKRIDLSAFGCVKQLTVAADAEDLGPNLQTIRSLSDSARNTLQVVRIDVKLRPGTLNPVPLAGLFQAIEEVKDFLSGLRVVEVMIPVETPRLLPLDSTAHGNGDGQQQDGRVEIRWNFRPEQSENWSVLVQIPGASA</sequence>
<protein>
    <submittedName>
        <fullName evidence="1">Uncharacterized protein</fullName>
    </submittedName>
</protein>
<evidence type="ECO:0000313" key="2">
    <source>
        <dbReference type="Proteomes" id="UP001221142"/>
    </source>
</evidence>
<dbReference type="EMBL" id="JARKIF010000040">
    <property type="protein sequence ID" value="KAJ7609530.1"/>
    <property type="molecule type" value="Genomic_DNA"/>
</dbReference>
<reference evidence="1" key="1">
    <citation type="submission" date="2023-03" db="EMBL/GenBank/DDBJ databases">
        <title>Massive genome expansion in bonnet fungi (Mycena s.s.) driven by repeated elements and novel gene families across ecological guilds.</title>
        <authorList>
            <consortium name="Lawrence Berkeley National Laboratory"/>
            <person name="Harder C.B."/>
            <person name="Miyauchi S."/>
            <person name="Viragh M."/>
            <person name="Kuo A."/>
            <person name="Thoen E."/>
            <person name="Andreopoulos B."/>
            <person name="Lu D."/>
            <person name="Skrede I."/>
            <person name="Drula E."/>
            <person name="Henrissat B."/>
            <person name="Morin E."/>
            <person name="Kohler A."/>
            <person name="Barry K."/>
            <person name="LaButti K."/>
            <person name="Morin E."/>
            <person name="Salamov A."/>
            <person name="Lipzen A."/>
            <person name="Mereny Z."/>
            <person name="Hegedus B."/>
            <person name="Baldrian P."/>
            <person name="Stursova M."/>
            <person name="Weitz H."/>
            <person name="Taylor A."/>
            <person name="Grigoriev I.V."/>
            <person name="Nagy L.G."/>
            <person name="Martin F."/>
            <person name="Kauserud H."/>
        </authorList>
    </citation>
    <scope>NUCLEOTIDE SEQUENCE</scope>
    <source>
        <strain evidence="1">9284</strain>
    </source>
</reference>
<proteinExistence type="predicted"/>